<evidence type="ECO:0000313" key="2">
    <source>
        <dbReference type="EMBL" id="AWI52694.1"/>
    </source>
</evidence>
<feature type="domain" description="AB hydrolase-1" evidence="1">
    <location>
        <begin position="6"/>
        <end position="247"/>
    </location>
</feature>
<dbReference type="Pfam" id="PF12697">
    <property type="entry name" value="Abhydrolase_6"/>
    <property type="match status" value="1"/>
</dbReference>
<dbReference type="AlphaFoldDB" id="A0A2U8FQJ7"/>
<sequence>MSEVALFIHSTATGPFMWRPYLDTAPEGVTRLTPANRGYAPDDLLPRGSRFSVHDDVAHLKAHVPEGTTGVHLVAHSYGGFAALTLARQAGLPVRSLWVYEPVLFGALRAEADRLPPDTLADVEALYGAEHSMLDETRGGEEAWVERFIDYWNQPGVWQAMPEKVKAMTRAVSWKMFREVCSVSQEPLPFEQYALDIPLTLVRGATTRPPTRDMIQRLAEVNPHAEVETLDGLGHMGLMSSPEPVAASLRRHWARVRA</sequence>
<evidence type="ECO:0000259" key="1">
    <source>
        <dbReference type="Pfam" id="PF12697"/>
    </source>
</evidence>
<accession>A0A2U8FQJ7</accession>
<reference evidence="2 3" key="1">
    <citation type="submission" date="2018-05" db="EMBL/GenBank/DDBJ databases">
        <title>complete genome sequence of Aquabacterium olei NBRC 110486.</title>
        <authorList>
            <person name="Tang B."/>
            <person name="Chang J."/>
            <person name="Zhang L."/>
            <person name="Yang H."/>
        </authorList>
    </citation>
    <scope>NUCLEOTIDE SEQUENCE [LARGE SCALE GENOMIC DNA]</scope>
    <source>
        <strain evidence="2 3">NBRC 110486</strain>
    </source>
</reference>
<protein>
    <recommendedName>
        <fullName evidence="1">AB hydrolase-1 domain-containing protein</fullName>
    </recommendedName>
</protein>
<gene>
    <name evidence="2" type="ORF">DEH84_04120</name>
</gene>
<dbReference type="OrthoDB" id="6117067at2"/>
<dbReference type="InterPro" id="IPR029058">
    <property type="entry name" value="AB_hydrolase_fold"/>
</dbReference>
<dbReference type="SUPFAM" id="SSF53474">
    <property type="entry name" value="alpha/beta-Hydrolases"/>
    <property type="match status" value="1"/>
</dbReference>
<dbReference type="RefSeq" id="WP_109035017.1">
    <property type="nucleotide sequence ID" value="NZ_CP029210.1"/>
</dbReference>
<dbReference type="InterPro" id="IPR000073">
    <property type="entry name" value="AB_hydrolase_1"/>
</dbReference>
<evidence type="ECO:0000313" key="3">
    <source>
        <dbReference type="Proteomes" id="UP000244892"/>
    </source>
</evidence>
<keyword evidence="3" id="KW-1185">Reference proteome</keyword>
<dbReference type="EMBL" id="CP029210">
    <property type="protein sequence ID" value="AWI52694.1"/>
    <property type="molecule type" value="Genomic_DNA"/>
</dbReference>
<name>A0A2U8FQJ7_9BURK</name>
<organism evidence="2 3">
    <name type="scientific">Aquabacterium olei</name>
    <dbReference type="NCBI Taxonomy" id="1296669"/>
    <lineage>
        <taxon>Bacteria</taxon>
        <taxon>Pseudomonadati</taxon>
        <taxon>Pseudomonadota</taxon>
        <taxon>Betaproteobacteria</taxon>
        <taxon>Burkholderiales</taxon>
        <taxon>Aquabacterium</taxon>
    </lineage>
</organism>
<dbReference type="Proteomes" id="UP000244892">
    <property type="component" value="Chromosome"/>
</dbReference>
<dbReference type="Gene3D" id="3.40.50.1820">
    <property type="entry name" value="alpha/beta hydrolase"/>
    <property type="match status" value="1"/>
</dbReference>
<dbReference type="KEGG" id="aon:DEH84_04120"/>
<proteinExistence type="predicted"/>